<dbReference type="GO" id="GO:0016811">
    <property type="term" value="F:hydrolase activity, acting on carbon-nitrogen (but not peptide) bonds, in linear amides"/>
    <property type="evidence" value="ECO:0007669"/>
    <property type="project" value="TreeGrafter"/>
</dbReference>
<dbReference type="SUPFAM" id="SSF52317">
    <property type="entry name" value="Class I glutamine amidotransferase-like"/>
    <property type="match status" value="1"/>
</dbReference>
<evidence type="ECO:0000256" key="1">
    <source>
        <dbReference type="SAM" id="SignalP"/>
    </source>
</evidence>
<dbReference type="Gene3D" id="3.40.50.10320">
    <property type="entry name" value="LmbE-like"/>
    <property type="match status" value="1"/>
</dbReference>
<dbReference type="Proteomes" id="UP001185092">
    <property type="component" value="Unassembled WGS sequence"/>
</dbReference>
<dbReference type="AlphaFoldDB" id="A0AAE3XKV3"/>
<evidence type="ECO:0000313" key="2">
    <source>
        <dbReference type="EMBL" id="MDR6238742.1"/>
    </source>
</evidence>
<dbReference type="InterPro" id="IPR003737">
    <property type="entry name" value="GlcNAc_PI_deacetylase-related"/>
</dbReference>
<feature type="signal peptide" evidence="1">
    <location>
        <begin position="1"/>
        <end position="22"/>
    </location>
</feature>
<gene>
    <name evidence="2" type="ORF">HNQ88_001779</name>
</gene>
<name>A0AAE3XKV3_9BACT</name>
<reference evidence="2" key="1">
    <citation type="submission" date="2023-07" db="EMBL/GenBank/DDBJ databases">
        <title>Genomic Encyclopedia of Type Strains, Phase IV (KMG-IV): sequencing the most valuable type-strain genomes for metagenomic binning, comparative biology and taxonomic classification.</title>
        <authorList>
            <person name="Goeker M."/>
        </authorList>
    </citation>
    <scope>NUCLEOTIDE SEQUENCE</scope>
    <source>
        <strain evidence="2">DSM 26174</strain>
    </source>
</reference>
<keyword evidence="1" id="KW-0732">Signal</keyword>
<proteinExistence type="predicted"/>
<evidence type="ECO:0000313" key="3">
    <source>
        <dbReference type="Proteomes" id="UP001185092"/>
    </source>
</evidence>
<dbReference type="RefSeq" id="WP_309938249.1">
    <property type="nucleotide sequence ID" value="NZ_AP025305.1"/>
</dbReference>
<dbReference type="InterPro" id="IPR024078">
    <property type="entry name" value="LmbE-like_dom_sf"/>
</dbReference>
<keyword evidence="3" id="KW-1185">Reference proteome</keyword>
<dbReference type="PANTHER" id="PTHR12993:SF11">
    <property type="entry name" value="N-ACETYLGLUCOSAMINYL-PHOSPHATIDYLINOSITOL DE-N-ACETYLASE"/>
    <property type="match status" value="1"/>
</dbReference>
<protein>
    <submittedName>
        <fullName evidence="2">LmbE family N-acetylglucosaminyl deacetylase</fullName>
    </submittedName>
</protein>
<accession>A0AAE3XKV3</accession>
<dbReference type="PANTHER" id="PTHR12993">
    <property type="entry name" value="N-ACETYLGLUCOSAMINYL-PHOSPHATIDYLINOSITOL DE-N-ACETYLASE-RELATED"/>
    <property type="match status" value="1"/>
</dbReference>
<organism evidence="2 3">
    <name type="scientific">Aureibacter tunicatorum</name>
    <dbReference type="NCBI Taxonomy" id="866807"/>
    <lineage>
        <taxon>Bacteria</taxon>
        <taxon>Pseudomonadati</taxon>
        <taxon>Bacteroidota</taxon>
        <taxon>Cytophagia</taxon>
        <taxon>Cytophagales</taxon>
        <taxon>Persicobacteraceae</taxon>
        <taxon>Aureibacter</taxon>
    </lineage>
</organism>
<dbReference type="InterPro" id="IPR029062">
    <property type="entry name" value="Class_I_gatase-like"/>
</dbReference>
<feature type="chain" id="PRO_5042019020" evidence="1">
    <location>
        <begin position="23"/>
        <end position="842"/>
    </location>
</feature>
<comment type="caution">
    <text evidence="2">The sequence shown here is derived from an EMBL/GenBank/DDBJ whole genome shotgun (WGS) entry which is preliminary data.</text>
</comment>
<dbReference type="SUPFAM" id="SSF102588">
    <property type="entry name" value="LmbE-like"/>
    <property type="match status" value="1"/>
</dbReference>
<dbReference type="Pfam" id="PF02585">
    <property type="entry name" value="PIG-L"/>
    <property type="match status" value="1"/>
</dbReference>
<sequence>MRYASTFILFLTFAICTFYANAQKSSSEIYLELEKLKTTGRVLYLAAHPDDENTRMISWLSNDRKFRTAYLSLTRGDGGQNLIGTQKGPEGVGIIRTQELLEARKIDGGEQYFTRAVDFGYSKSVDETLEFWNKEEILYDVVYRIRAFKPDVIITRFPPDKRAGHGHHTASAVIAEEAFELAADPNAFPEQLKTVSTWKVKRLFWNTSAWWDKTLPEKAAASPQEYLTVNIGTYNPLLGESHNEIAAKSRSSHRSQGFGAALSKGNSIEYLKLVKGDAFNSDIMDGVKTDWNRFNLKKIDKKIAEAANNFDFTDPSQNINQLFEARAMLQRSTNQQNKSWTNHAIASLNSIIKQSLGLHVIAKSDEKIISTGDTLNTQIEIILRNININAPVLQSITANGDKQLLDKKIEINETTTLEMPFIIDRQSTQPYWLEKGYDYLFDVNDKSSVGLPESSEAFPLFATLNINGNLLTVPVPVRYVWVDPAQGELQTRVTVSDGASIALDKKVYLSSGESFEVLATVTSHMDNLNGSLRLEANDEWLIEPNNINIENLKKLKGNTLKFKITPPEGASESHLKASLVLSNTTIDTELAEITFPHITQQHLTIPATSKLVHLPYNNLVTKVAYIPGAGDEIPSALKAIGIKTELISPENLGTVNLNQYETIILGIRAFNTQQSLSIHQDRLMAYVKQGGNLIVQYNTSHRLKVDNIGPYDIKLSRKRVTEENAEVTFIAPNHKSLNFPNKITQQDFAHWIQERGLYFAETWDDHFEPVISWHDQGESDLQGGLLTCAYGEGTFTYTGISFFRQLPAGIPGAYKLFINLINLNADHEESSIDRQGGNRATN</sequence>
<dbReference type="EMBL" id="JAVDQD010000002">
    <property type="protein sequence ID" value="MDR6238742.1"/>
    <property type="molecule type" value="Genomic_DNA"/>
</dbReference>